<name>A0A3D8ICC3_9HELI</name>
<evidence type="ECO:0000313" key="1">
    <source>
        <dbReference type="EMBL" id="RDU62843.1"/>
    </source>
</evidence>
<organism evidence="1 2">
    <name type="scientific">Helicobacter didelphidarum</name>
    <dbReference type="NCBI Taxonomy" id="2040648"/>
    <lineage>
        <taxon>Bacteria</taxon>
        <taxon>Pseudomonadati</taxon>
        <taxon>Campylobacterota</taxon>
        <taxon>Epsilonproteobacteria</taxon>
        <taxon>Campylobacterales</taxon>
        <taxon>Helicobacteraceae</taxon>
        <taxon>Helicobacter</taxon>
    </lineage>
</organism>
<proteinExistence type="predicted"/>
<comment type="caution">
    <text evidence="1">The sequence shown here is derived from an EMBL/GenBank/DDBJ whole genome shotgun (WGS) entry which is preliminary data.</text>
</comment>
<evidence type="ECO:0000313" key="2">
    <source>
        <dbReference type="Proteomes" id="UP000256379"/>
    </source>
</evidence>
<dbReference type="RefSeq" id="WP_115543680.1">
    <property type="nucleotide sequence ID" value="NZ_NXLQ01000028.1"/>
</dbReference>
<keyword evidence="2" id="KW-1185">Reference proteome</keyword>
<accession>A0A3D8ICC3</accession>
<sequence length="160" mass="19255">MQEKTQDINLRTKLRELEIKIMDLSEFLEISRPTLYKMIELYQKRELEKIPSYLIALFDYMQNPYINKNNVIQYIVQNIIRVKNPLDRTQQREMIKNLIFPPNSTKEEFITMVLHTNRFDEILGYLLTCNEILKKDIPTMQERETLTPLENLYRALGKII</sequence>
<dbReference type="Proteomes" id="UP000256379">
    <property type="component" value="Unassembled WGS sequence"/>
</dbReference>
<dbReference type="EMBL" id="NXLQ01000028">
    <property type="protein sequence ID" value="RDU62843.1"/>
    <property type="molecule type" value="Genomic_DNA"/>
</dbReference>
<dbReference type="AlphaFoldDB" id="A0A3D8ICC3"/>
<protein>
    <submittedName>
        <fullName evidence="1">Uncharacterized protein</fullName>
    </submittedName>
</protein>
<reference evidence="1 2" key="1">
    <citation type="submission" date="2018-04" db="EMBL/GenBank/DDBJ databases">
        <title>Novel Campyloabacter and Helicobacter Species and Strains.</title>
        <authorList>
            <person name="Mannion A.J."/>
            <person name="Shen Z."/>
            <person name="Fox J.G."/>
        </authorList>
    </citation>
    <scope>NUCLEOTIDE SEQUENCE [LARGE SCALE GENOMIC DNA]</scope>
    <source>
        <strain evidence="1 2">MIT 17-337</strain>
    </source>
</reference>
<gene>
    <name evidence="1" type="ORF">CQA53_09045</name>
</gene>
<dbReference type="OrthoDB" id="5330076at2"/>